<proteinExistence type="predicted"/>
<keyword evidence="2" id="KW-0732">Signal</keyword>
<feature type="transmembrane region" description="Helical" evidence="1">
    <location>
        <begin position="74"/>
        <end position="93"/>
    </location>
</feature>
<keyword evidence="1" id="KW-0812">Transmembrane</keyword>
<name>A0A4R3MAQ3_9BURK</name>
<feature type="signal peptide" evidence="2">
    <location>
        <begin position="1"/>
        <end position="31"/>
    </location>
</feature>
<protein>
    <recommendedName>
        <fullName evidence="5">Toxin CptA</fullName>
    </recommendedName>
</protein>
<keyword evidence="4" id="KW-1185">Reference proteome</keyword>
<accession>A0A4R3MAQ3</accession>
<dbReference type="OrthoDB" id="8688042at2"/>
<evidence type="ECO:0000313" key="4">
    <source>
        <dbReference type="Proteomes" id="UP000295525"/>
    </source>
</evidence>
<dbReference type="RefSeq" id="WP_132581553.1">
    <property type="nucleotide sequence ID" value="NZ_SMAJ01000005.1"/>
</dbReference>
<organism evidence="3 4">
    <name type="scientific">Paralcaligenes ureilyticus</name>
    <dbReference type="NCBI Taxonomy" id="627131"/>
    <lineage>
        <taxon>Bacteria</taxon>
        <taxon>Pseudomonadati</taxon>
        <taxon>Pseudomonadota</taxon>
        <taxon>Betaproteobacteria</taxon>
        <taxon>Burkholderiales</taxon>
        <taxon>Alcaligenaceae</taxon>
        <taxon>Paralcaligenes</taxon>
    </lineage>
</organism>
<comment type="caution">
    <text evidence="3">The sequence shown here is derived from an EMBL/GenBank/DDBJ whole genome shotgun (WGS) entry which is preliminary data.</text>
</comment>
<evidence type="ECO:0000256" key="2">
    <source>
        <dbReference type="SAM" id="SignalP"/>
    </source>
</evidence>
<reference evidence="3 4" key="1">
    <citation type="submission" date="2019-03" db="EMBL/GenBank/DDBJ databases">
        <title>Genomic Encyclopedia of Type Strains, Phase IV (KMG-IV): sequencing the most valuable type-strain genomes for metagenomic binning, comparative biology and taxonomic classification.</title>
        <authorList>
            <person name="Goeker M."/>
        </authorList>
    </citation>
    <scope>NUCLEOTIDE SEQUENCE [LARGE SCALE GENOMIC DNA]</scope>
    <source>
        <strain evidence="3 4">DSM 24591</strain>
    </source>
</reference>
<gene>
    <name evidence="3" type="ORF">EDC26_10556</name>
</gene>
<keyword evidence="1" id="KW-0472">Membrane</keyword>
<dbReference type="EMBL" id="SMAJ01000005">
    <property type="protein sequence ID" value="TCT08505.1"/>
    <property type="molecule type" value="Genomic_DNA"/>
</dbReference>
<dbReference type="AlphaFoldDB" id="A0A4R3MAQ3"/>
<evidence type="ECO:0008006" key="5">
    <source>
        <dbReference type="Google" id="ProtNLM"/>
    </source>
</evidence>
<evidence type="ECO:0000313" key="3">
    <source>
        <dbReference type="EMBL" id="TCT08505.1"/>
    </source>
</evidence>
<evidence type="ECO:0000256" key="1">
    <source>
        <dbReference type="SAM" id="Phobius"/>
    </source>
</evidence>
<keyword evidence="1" id="KW-1133">Transmembrane helix</keyword>
<sequence>MNRIRQWTVRQPRWATVLAAGIVSAAASALAYVAAPHVVTAAHVVAAPLVGAIFPECGYPLGCQGFATHEGWRYIILGLVSVAAALVAAISAFRGKPLFRGQTPAMLEFDGARQWALVNAAARRPLQLTHAWPAFAWVRLRFRAALASGSKETMLELTVWKASVSPEAWRELRVLLARQATLPEWRAEKGGGR</sequence>
<feature type="chain" id="PRO_5020451580" description="Toxin CptA" evidence="2">
    <location>
        <begin position="32"/>
        <end position="193"/>
    </location>
</feature>
<dbReference type="Proteomes" id="UP000295525">
    <property type="component" value="Unassembled WGS sequence"/>
</dbReference>